<name>A0A8S1JYZ3_PARPR</name>
<evidence type="ECO:0000313" key="1">
    <source>
        <dbReference type="EMBL" id="CAD8043408.1"/>
    </source>
</evidence>
<keyword evidence="2" id="KW-1185">Reference proteome</keyword>
<sequence>MNLQLNIQQEVARFADINHIYETVQKKGYLSQISKEFENIFMNEINFAQQRLREVISVMEKQGQKIEYNLQLSRNLQIFKSNFDVIVTATMNQIWNRLLNELNVLGQDQQSQIFNIDTSQTVKRVNDLTKQSVSDFKKFASNQSICSRSPSKMSSKVIPLSEMSYQSNGSPTTFPKARRQLDNSLTTSSPGVGKYKLDQSLKLIRESSPNATIGRAPKISWIDEKIKNEDSQSPGPIYNPVKTFCSKKIK</sequence>
<dbReference type="EMBL" id="CAJJDM010000002">
    <property type="protein sequence ID" value="CAD8043408.1"/>
    <property type="molecule type" value="Genomic_DNA"/>
</dbReference>
<dbReference type="Proteomes" id="UP000688137">
    <property type="component" value="Unassembled WGS sequence"/>
</dbReference>
<organism evidence="1 2">
    <name type="scientific">Paramecium primaurelia</name>
    <dbReference type="NCBI Taxonomy" id="5886"/>
    <lineage>
        <taxon>Eukaryota</taxon>
        <taxon>Sar</taxon>
        <taxon>Alveolata</taxon>
        <taxon>Ciliophora</taxon>
        <taxon>Intramacronucleata</taxon>
        <taxon>Oligohymenophorea</taxon>
        <taxon>Peniculida</taxon>
        <taxon>Parameciidae</taxon>
        <taxon>Paramecium</taxon>
    </lineage>
</organism>
<evidence type="ECO:0000313" key="2">
    <source>
        <dbReference type="Proteomes" id="UP000688137"/>
    </source>
</evidence>
<proteinExistence type="predicted"/>
<reference evidence="1" key="1">
    <citation type="submission" date="2021-01" db="EMBL/GenBank/DDBJ databases">
        <authorList>
            <consortium name="Genoscope - CEA"/>
            <person name="William W."/>
        </authorList>
    </citation>
    <scope>NUCLEOTIDE SEQUENCE</scope>
</reference>
<dbReference type="AlphaFoldDB" id="A0A8S1JYZ3"/>
<accession>A0A8S1JYZ3</accession>
<dbReference type="OMA" id="EFENIFM"/>
<gene>
    <name evidence="1" type="ORF">PPRIM_AZ9-3.1.T0050059</name>
</gene>
<protein>
    <submittedName>
        <fullName evidence="1">Uncharacterized protein</fullName>
    </submittedName>
</protein>
<comment type="caution">
    <text evidence="1">The sequence shown here is derived from an EMBL/GenBank/DDBJ whole genome shotgun (WGS) entry which is preliminary data.</text>
</comment>